<dbReference type="PANTHER" id="PTHR45339">
    <property type="entry name" value="HYBRID SIGNAL TRANSDUCTION HISTIDINE KINASE J"/>
    <property type="match status" value="1"/>
</dbReference>
<organism evidence="27 28">
    <name type="scientific">Rhodoferax koreensis</name>
    <dbReference type="NCBI Taxonomy" id="1842727"/>
    <lineage>
        <taxon>Bacteria</taxon>
        <taxon>Pseudomonadati</taxon>
        <taxon>Pseudomonadota</taxon>
        <taxon>Betaproteobacteria</taxon>
        <taxon>Burkholderiales</taxon>
        <taxon>Comamonadaceae</taxon>
        <taxon>Rhodoferax</taxon>
    </lineage>
</organism>
<dbReference type="GO" id="GO:0005886">
    <property type="term" value="C:plasma membrane"/>
    <property type="evidence" value="ECO:0007669"/>
    <property type="project" value="UniProtKB-SubCell"/>
</dbReference>
<evidence type="ECO:0000259" key="25">
    <source>
        <dbReference type="PROSITE" id="PS50113"/>
    </source>
</evidence>
<dbReference type="InterPro" id="IPR000014">
    <property type="entry name" value="PAS"/>
</dbReference>
<keyword evidence="28" id="KW-1185">Reference proteome</keyword>
<dbReference type="InterPro" id="IPR013656">
    <property type="entry name" value="PAS_4"/>
</dbReference>
<dbReference type="InterPro" id="IPR013655">
    <property type="entry name" value="PAS_fold_3"/>
</dbReference>
<dbReference type="SMART" id="SM00086">
    <property type="entry name" value="PAC"/>
    <property type="match status" value="3"/>
</dbReference>
<dbReference type="Gene3D" id="3.40.50.2300">
    <property type="match status" value="1"/>
</dbReference>
<dbReference type="Pfam" id="PF02518">
    <property type="entry name" value="HATPase_c"/>
    <property type="match status" value="1"/>
</dbReference>
<dbReference type="InterPro" id="IPR003594">
    <property type="entry name" value="HATPase_dom"/>
</dbReference>
<feature type="modified residue" description="4-aspartylphosphate" evidence="21">
    <location>
        <position position="1158"/>
    </location>
</feature>
<keyword evidence="7" id="KW-0812">Transmembrane</keyword>
<dbReference type="InterPro" id="IPR001789">
    <property type="entry name" value="Sig_transdc_resp-reg_receiver"/>
</dbReference>
<dbReference type="InterPro" id="IPR036097">
    <property type="entry name" value="HisK_dim/P_sf"/>
</dbReference>
<feature type="domain" description="PAS" evidence="24">
    <location>
        <begin position="571"/>
        <end position="602"/>
    </location>
</feature>
<keyword evidence="6" id="KW-0808">Transferase</keyword>
<dbReference type="Pfam" id="PF00512">
    <property type="entry name" value="HisKA"/>
    <property type="match status" value="1"/>
</dbReference>
<keyword evidence="14" id="KW-0843">Virulence</keyword>
<proteinExistence type="predicted"/>
<evidence type="ECO:0000256" key="18">
    <source>
        <dbReference type="ARBA" id="ARBA00068150"/>
    </source>
</evidence>
<dbReference type="Pfam" id="PF13426">
    <property type="entry name" value="PAS_9"/>
    <property type="match status" value="1"/>
</dbReference>
<feature type="domain" description="PAC" evidence="25">
    <location>
        <begin position="380"/>
        <end position="432"/>
    </location>
</feature>
<dbReference type="SMART" id="SM00091">
    <property type="entry name" value="PAS"/>
    <property type="match status" value="4"/>
</dbReference>
<feature type="domain" description="HPt" evidence="26">
    <location>
        <begin position="1262"/>
        <end position="1356"/>
    </location>
</feature>
<evidence type="ECO:0000256" key="21">
    <source>
        <dbReference type="PROSITE-ProRule" id="PRU00169"/>
    </source>
</evidence>
<dbReference type="EC" id="2.7.13.3" evidence="3"/>
<name>A0A1P8K0R3_9BURK</name>
<evidence type="ECO:0000256" key="12">
    <source>
        <dbReference type="ARBA" id="ARBA00022989"/>
    </source>
</evidence>
<dbReference type="InterPro" id="IPR011006">
    <property type="entry name" value="CheY-like_superfamily"/>
</dbReference>
<dbReference type="SUPFAM" id="SSF52172">
    <property type="entry name" value="CheY-like"/>
    <property type="match status" value="1"/>
</dbReference>
<dbReference type="Pfam" id="PF00072">
    <property type="entry name" value="Response_reg"/>
    <property type="match status" value="1"/>
</dbReference>
<feature type="domain" description="PAC" evidence="25">
    <location>
        <begin position="622"/>
        <end position="676"/>
    </location>
</feature>
<dbReference type="FunFam" id="3.30.565.10:FF:000010">
    <property type="entry name" value="Sensor histidine kinase RcsC"/>
    <property type="match status" value="1"/>
</dbReference>
<dbReference type="CDD" id="cd00082">
    <property type="entry name" value="HisKA"/>
    <property type="match status" value="1"/>
</dbReference>
<sequence>MQALIETLHQAERQIAALTEGEVDTVADKSGRVFVLREAQDQMRLQEAGKQNALLNALPAHIAVLDPDGTIVAVNEAWRSYGRENGLRAAHDGVGWNYLDVCGLPPGPGAAEAWTVAAGLRAVLAGESRSFSLEYPCVSPFERRRFVMTATPLEPGRHAGAVVMHVDVSARAQAEESTQRSTELLQAVADGTPDIVYVKDGLGRYLLCNKALAAFTGRPIDAILGHTDHSLYAESEAAGLMDDHRVFSATGSVQTTERWLTGVNGRRLFSASLAPYRDPRGAVIGVIGIARDITEETRFHQALRDSEAMLDMAGRSAKVGGWVLDLGLRRLQWSDFVASLHDEPAGYWPSLEEGLASFVSEHRNGVRDAVERCIASGQRYDLEAEKISATGRRFWVRVIGEAVRDGRGRVVRLQGALQDITERKLATLQTQKLAERLSDTLESITDGFFALDHNWRFTYVNREAARLWERTRESLMGCVLWECFPDALGSVFEPLYRRAMGGETGIRCEERYVPMGKWFGADFHPLEDGLSVYFRDVTAARAAREQLTLLEASVAQLNEVVIIMEPAQLPQGLRIVFVNDAFVRLTGFQRSDVIGKSPVLRYGPATDASVIERIGAAIALLEPVHAEMVKYTKSGRPHWIELDITPVAATGEGCTHFVSIERDISERRRNEEVLRELNAGLEDRVRHRTLELERARALAEQANRAKSSFLATMSHEIRTPMNGVIGMIDVLEESHLRPNQRDIVKTVRESAYALMAIVDDVLDFSKIEAGQFAIDHEPMDVAAVVESVCDALRGLSETKGVALHLYVDPRLPARMLGDPARLRQVLMNLVGNAIKFSSGQVRPGSVALRARRASGAGGGADMLDLVVADNGVGMRTETVERLFSPFTQADASTTRRFGGTGLGLSISQRLVMLMRGNISVCSEIGQGSTFTARLPMTAAAGDAGATAAADAEKPLAGLTCILFGAAGLTADLADYLTHAGCPARTMPSLAQGLDWLHAAVPGRCVVVIADPPEGSDPVLAACRAVALQRPGMVLAFVVIETGRRRRPRRHKPDQIGLDAECLHRAVFLRSVALLARPPQDGDDRDALADIVPTEEAPRRPTPLSAAQPLILVAEDNEINQQVLVKQLALLGYRAEMAGNGLEALGQWRRGGHALLLTDLHMPEMDGYTLATAIRAEEGDARPRLPIIALTANALRDEEHRCTQAGMDGYLTKPVRLAQLKTALDRWLRPVPARFGASLPVVETMVAGRHVDLAVLSELIGHDAQVMQEVLEAFRTNAAHSAHALARAQAHGAVQAIADIAHKLKSAARTIGAARLGDICSDLEEAATSSPRGSSLEALMATFHGELRAVHAFLETRQDSHV</sequence>
<evidence type="ECO:0000256" key="19">
    <source>
        <dbReference type="ARBA" id="ARBA00070152"/>
    </source>
</evidence>
<keyword evidence="9" id="KW-0547">Nucleotide-binding</keyword>
<dbReference type="PROSITE" id="PS50110">
    <property type="entry name" value="RESPONSE_REGULATORY"/>
    <property type="match status" value="1"/>
</dbReference>
<evidence type="ECO:0000256" key="7">
    <source>
        <dbReference type="ARBA" id="ARBA00022692"/>
    </source>
</evidence>
<comment type="subcellular location">
    <subcellularLocation>
        <location evidence="2">Cell membrane</location>
        <topology evidence="2">Multi-pass membrane protein</topology>
    </subcellularLocation>
</comment>
<dbReference type="Proteomes" id="UP000186609">
    <property type="component" value="Chromosome"/>
</dbReference>
<dbReference type="EMBL" id="CP019236">
    <property type="protein sequence ID" value="APW39588.1"/>
    <property type="molecule type" value="Genomic_DNA"/>
</dbReference>
<dbReference type="GO" id="GO:0005524">
    <property type="term" value="F:ATP binding"/>
    <property type="evidence" value="ECO:0007669"/>
    <property type="project" value="UniProtKB-KW"/>
</dbReference>
<dbReference type="InterPro" id="IPR008207">
    <property type="entry name" value="Sig_transdc_His_kin_Hpt_dom"/>
</dbReference>
<dbReference type="Gene3D" id="3.30.565.10">
    <property type="entry name" value="Histidine kinase-like ATPase, C-terminal domain"/>
    <property type="match status" value="1"/>
</dbReference>
<comment type="subunit">
    <text evidence="17">At low DSF concentrations, interacts with RpfF.</text>
</comment>
<dbReference type="InterPro" id="IPR005467">
    <property type="entry name" value="His_kinase_dom"/>
</dbReference>
<dbReference type="InterPro" id="IPR003661">
    <property type="entry name" value="HisK_dim/P_dom"/>
</dbReference>
<dbReference type="Gene3D" id="2.10.70.100">
    <property type="match status" value="1"/>
</dbReference>
<dbReference type="CDD" id="cd17546">
    <property type="entry name" value="REC_hyHK_CKI1_RcsC-like"/>
    <property type="match status" value="1"/>
</dbReference>
<evidence type="ECO:0000256" key="2">
    <source>
        <dbReference type="ARBA" id="ARBA00004651"/>
    </source>
</evidence>
<dbReference type="PANTHER" id="PTHR45339:SF1">
    <property type="entry name" value="HYBRID SIGNAL TRANSDUCTION HISTIDINE KINASE J"/>
    <property type="match status" value="1"/>
</dbReference>
<dbReference type="SMART" id="SM00387">
    <property type="entry name" value="HATPase_c"/>
    <property type="match status" value="1"/>
</dbReference>
<dbReference type="PRINTS" id="PR00344">
    <property type="entry name" value="BCTRLSENSOR"/>
</dbReference>
<dbReference type="InterPro" id="IPR000700">
    <property type="entry name" value="PAS-assoc_C"/>
</dbReference>
<dbReference type="NCBIfam" id="TIGR00229">
    <property type="entry name" value="sensory_box"/>
    <property type="match status" value="3"/>
</dbReference>
<accession>A0A1P8K0R3</accession>
<keyword evidence="11" id="KW-0067">ATP-binding</keyword>
<comment type="function">
    <text evidence="16">Member of the two-component regulatory system BvgS/BvgA. Phosphorylates BvgA via a four-step phosphorelay in response to environmental signals.</text>
</comment>
<dbReference type="SUPFAM" id="SSF55874">
    <property type="entry name" value="ATPase domain of HSP90 chaperone/DNA topoisomerase II/histidine kinase"/>
    <property type="match status" value="1"/>
</dbReference>
<evidence type="ECO:0000256" key="11">
    <source>
        <dbReference type="ARBA" id="ARBA00022840"/>
    </source>
</evidence>
<dbReference type="SUPFAM" id="SSF47226">
    <property type="entry name" value="Histidine-containing phosphotransfer domain, HPT domain"/>
    <property type="match status" value="1"/>
</dbReference>
<feature type="modified residue" description="Phosphohistidine" evidence="20">
    <location>
        <position position="1301"/>
    </location>
</feature>
<evidence type="ECO:0000256" key="10">
    <source>
        <dbReference type="ARBA" id="ARBA00022777"/>
    </source>
</evidence>
<dbReference type="SUPFAM" id="SSF55785">
    <property type="entry name" value="PYP-like sensor domain (PAS domain)"/>
    <property type="match status" value="5"/>
</dbReference>
<dbReference type="SMART" id="SM00448">
    <property type="entry name" value="REC"/>
    <property type="match status" value="1"/>
</dbReference>
<feature type="domain" description="PAC" evidence="25">
    <location>
        <begin position="254"/>
        <end position="305"/>
    </location>
</feature>
<protein>
    <recommendedName>
        <fullName evidence="18">Sensory/regulatory protein RpfC</fullName>
        <ecNumber evidence="3">2.7.13.3</ecNumber>
    </recommendedName>
    <alternativeName>
        <fullName evidence="19">Virulence sensor protein BvgS</fullName>
    </alternativeName>
</protein>
<feature type="domain" description="PAS" evidence="24">
    <location>
        <begin position="433"/>
        <end position="477"/>
    </location>
</feature>
<dbReference type="GO" id="GO:0000155">
    <property type="term" value="F:phosphorelay sensor kinase activity"/>
    <property type="evidence" value="ECO:0007669"/>
    <property type="project" value="InterPro"/>
</dbReference>
<keyword evidence="4" id="KW-1003">Cell membrane</keyword>
<dbReference type="PROSITE" id="PS50113">
    <property type="entry name" value="PAC"/>
    <property type="match status" value="3"/>
</dbReference>
<dbReference type="InterPro" id="IPR036641">
    <property type="entry name" value="HPT_dom_sf"/>
</dbReference>
<evidence type="ECO:0000256" key="8">
    <source>
        <dbReference type="ARBA" id="ARBA00022729"/>
    </source>
</evidence>
<dbReference type="Pfam" id="PF08448">
    <property type="entry name" value="PAS_4"/>
    <property type="match status" value="3"/>
</dbReference>
<feature type="domain" description="Histidine kinase" evidence="22">
    <location>
        <begin position="712"/>
        <end position="938"/>
    </location>
</feature>
<evidence type="ECO:0000256" key="16">
    <source>
        <dbReference type="ARBA" id="ARBA00058004"/>
    </source>
</evidence>
<dbReference type="InterPro" id="IPR004358">
    <property type="entry name" value="Sig_transdc_His_kin-like_C"/>
</dbReference>
<evidence type="ECO:0000256" key="13">
    <source>
        <dbReference type="ARBA" id="ARBA00023012"/>
    </source>
</evidence>
<keyword evidence="12" id="KW-1133">Transmembrane helix</keyword>
<evidence type="ECO:0000313" key="27">
    <source>
        <dbReference type="EMBL" id="APW39588.1"/>
    </source>
</evidence>
<dbReference type="Pfam" id="PF08447">
    <property type="entry name" value="PAS_3"/>
    <property type="match status" value="1"/>
</dbReference>
<evidence type="ECO:0000256" key="14">
    <source>
        <dbReference type="ARBA" id="ARBA00023026"/>
    </source>
</evidence>
<dbReference type="Gene3D" id="1.20.120.160">
    <property type="entry name" value="HPT domain"/>
    <property type="match status" value="1"/>
</dbReference>
<evidence type="ECO:0000256" key="1">
    <source>
        <dbReference type="ARBA" id="ARBA00000085"/>
    </source>
</evidence>
<dbReference type="InterPro" id="IPR001610">
    <property type="entry name" value="PAC"/>
</dbReference>
<reference evidence="27 28" key="1">
    <citation type="submission" date="2017-01" db="EMBL/GenBank/DDBJ databases">
        <authorList>
            <person name="Mah S.A."/>
            <person name="Swanson W.J."/>
            <person name="Moy G.W."/>
            <person name="Vacquier V.D."/>
        </authorList>
    </citation>
    <scope>NUCLEOTIDE SEQUENCE [LARGE SCALE GENOMIC DNA]</scope>
    <source>
        <strain evidence="27 28">DCY110</strain>
    </source>
</reference>
<dbReference type="PROSITE" id="PS50109">
    <property type="entry name" value="HIS_KIN"/>
    <property type="match status" value="1"/>
</dbReference>
<evidence type="ECO:0000256" key="9">
    <source>
        <dbReference type="ARBA" id="ARBA00022741"/>
    </source>
</evidence>
<feature type="domain" description="Response regulatory" evidence="23">
    <location>
        <begin position="1109"/>
        <end position="1227"/>
    </location>
</feature>
<keyword evidence="10" id="KW-0418">Kinase</keyword>
<dbReference type="SMART" id="SM00388">
    <property type="entry name" value="HisKA"/>
    <property type="match status" value="1"/>
</dbReference>
<evidence type="ECO:0000256" key="3">
    <source>
        <dbReference type="ARBA" id="ARBA00012438"/>
    </source>
</evidence>
<dbReference type="SUPFAM" id="SSF47384">
    <property type="entry name" value="Homodimeric domain of signal transducing histidine kinase"/>
    <property type="match status" value="1"/>
</dbReference>
<dbReference type="Pfam" id="PF01627">
    <property type="entry name" value="Hpt"/>
    <property type="match status" value="1"/>
</dbReference>
<dbReference type="InterPro" id="IPR036890">
    <property type="entry name" value="HATPase_C_sf"/>
</dbReference>
<evidence type="ECO:0000313" key="28">
    <source>
        <dbReference type="Proteomes" id="UP000186609"/>
    </source>
</evidence>
<keyword evidence="8" id="KW-0732">Signal</keyword>
<evidence type="ECO:0000259" key="23">
    <source>
        <dbReference type="PROSITE" id="PS50110"/>
    </source>
</evidence>
<gene>
    <name evidence="27" type="ORF">RD110_22235</name>
</gene>
<dbReference type="CDD" id="cd16922">
    <property type="entry name" value="HATPase_EvgS-ArcB-TorS-like"/>
    <property type="match status" value="1"/>
</dbReference>
<evidence type="ECO:0000259" key="24">
    <source>
        <dbReference type="PROSITE" id="PS50112"/>
    </source>
</evidence>
<dbReference type="Gene3D" id="3.30.450.20">
    <property type="entry name" value="PAS domain"/>
    <property type="match status" value="5"/>
</dbReference>
<evidence type="ECO:0000256" key="15">
    <source>
        <dbReference type="ARBA" id="ARBA00023136"/>
    </source>
</evidence>
<evidence type="ECO:0000256" key="5">
    <source>
        <dbReference type="ARBA" id="ARBA00022553"/>
    </source>
</evidence>
<dbReference type="InterPro" id="IPR035965">
    <property type="entry name" value="PAS-like_dom_sf"/>
</dbReference>
<evidence type="ECO:0000256" key="17">
    <source>
        <dbReference type="ARBA" id="ARBA00064003"/>
    </source>
</evidence>
<dbReference type="STRING" id="1842727.RD110_22235"/>
<dbReference type="PROSITE" id="PS50112">
    <property type="entry name" value="PAS"/>
    <property type="match status" value="2"/>
</dbReference>
<dbReference type="KEGG" id="rhy:RD110_22235"/>
<dbReference type="FunFam" id="1.10.287.130:FF:000002">
    <property type="entry name" value="Two-component osmosensing histidine kinase"/>
    <property type="match status" value="1"/>
</dbReference>
<dbReference type="PROSITE" id="PS50894">
    <property type="entry name" value="HPT"/>
    <property type="match status" value="1"/>
</dbReference>
<keyword evidence="5 21" id="KW-0597">Phosphoprotein</keyword>
<dbReference type="CDD" id="cd00130">
    <property type="entry name" value="PAS"/>
    <property type="match status" value="3"/>
</dbReference>
<evidence type="ECO:0000256" key="4">
    <source>
        <dbReference type="ARBA" id="ARBA00022475"/>
    </source>
</evidence>
<comment type="catalytic activity">
    <reaction evidence="1">
        <text>ATP + protein L-histidine = ADP + protein N-phospho-L-histidine.</text>
        <dbReference type="EC" id="2.7.13.3"/>
    </reaction>
</comment>
<evidence type="ECO:0000256" key="6">
    <source>
        <dbReference type="ARBA" id="ARBA00022679"/>
    </source>
</evidence>
<evidence type="ECO:0000256" key="20">
    <source>
        <dbReference type="PROSITE-ProRule" id="PRU00110"/>
    </source>
</evidence>
<evidence type="ECO:0000259" key="22">
    <source>
        <dbReference type="PROSITE" id="PS50109"/>
    </source>
</evidence>
<evidence type="ECO:0000259" key="26">
    <source>
        <dbReference type="PROSITE" id="PS50894"/>
    </source>
</evidence>
<keyword evidence="15" id="KW-0472">Membrane</keyword>
<dbReference type="Gene3D" id="1.10.287.130">
    <property type="match status" value="1"/>
</dbReference>
<keyword evidence="13" id="KW-0902">Two-component regulatory system</keyword>